<feature type="region of interest" description="Disordered" evidence="5">
    <location>
        <begin position="1"/>
        <end position="69"/>
    </location>
</feature>
<dbReference type="OrthoDB" id="272959at2759"/>
<keyword evidence="2 4" id="KW-0863">Zinc-finger</keyword>
<gene>
    <name evidence="7" type="ORF">ABL78_6270</name>
</gene>
<dbReference type="AlphaFoldDB" id="A0A0N0P3Y5"/>
<dbReference type="PROSITE" id="PS50199">
    <property type="entry name" value="ZF_RANBP2_2"/>
    <property type="match status" value="1"/>
</dbReference>
<feature type="compositionally biased region" description="Low complexity" evidence="5">
    <location>
        <begin position="424"/>
        <end position="445"/>
    </location>
</feature>
<dbReference type="InterPro" id="IPR036443">
    <property type="entry name" value="Znf_RanBP2_sf"/>
</dbReference>
<feature type="region of interest" description="Disordered" evidence="5">
    <location>
        <begin position="353"/>
        <end position="466"/>
    </location>
</feature>
<dbReference type="OMA" id="RFLWPHT"/>
<keyword evidence="3" id="KW-0862">Zinc</keyword>
<reference evidence="7 8" key="1">
    <citation type="journal article" date="2015" name="PLoS Pathog.">
        <title>Leptomonas seymouri: Adaptations to the Dixenous Life Cycle Analyzed by Genome Sequencing, Transcriptome Profiling and Co-infection with Leishmania donovani.</title>
        <authorList>
            <person name="Kraeva N."/>
            <person name="Butenko A."/>
            <person name="Hlavacova J."/>
            <person name="Kostygov A."/>
            <person name="Myskova J."/>
            <person name="Grybchuk D."/>
            <person name="Lestinova T."/>
            <person name="Votypka J."/>
            <person name="Volf P."/>
            <person name="Opperdoes F."/>
            <person name="Flegontov P."/>
            <person name="Lukes J."/>
            <person name="Yurchenko V."/>
        </authorList>
    </citation>
    <scope>NUCLEOTIDE SEQUENCE [LARGE SCALE GENOMIC DNA]</scope>
    <source>
        <strain evidence="7 8">ATCC 30220</strain>
    </source>
</reference>
<protein>
    <recommendedName>
        <fullName evidence="6">RanBP2-type domain-containing protein</fullName>
    </recommendedName>
</protein>
<feature type="compositionally biased region" description="Basic residues" evidence="5">
    <location>
        <begin position="45"/>
        <end position="56"/>
    </location>
</feature>
<keyword evidence="1" id="KW-0479">Metal-binding</keyword>
<feature type="domain" description="RanBP2-type" evidence="6">
    <location>
        <begin position="125"/>
        <end position="154"/>
    </location>
</feature>
<evidence type="ECO:0000256" key="4">
    <source>
        <dbReference type="PROSITE-ProRule" id="PRU00322"/>
    </source>
</evidence>
<comment type="caution">
    <text evidence="7">The sequence shown here is derived from an EMBL/GenBank/DDBJ whole genome shotgun (WGS) entry which is preliminary data.</text>
</comment>
<evidence type="ECO:0000256" key="3">
    <source>
        <dbReference type="ARBA" id="ARBA00022833"/>
    </source>
</evidence>
<dbReference type="GO" id="GO:0008270">
    <property type="term" value="F:zinc ion binding"/>
    <property type="evidence" value="ECO:0007669"/>
    <property type="project" value="UniProtKB-KW"/>
</dbReference>
<dbReference type="EMBL" id="LJSK01000240">
    <property type="protein sequence ID" value="KPI84676.1"/>
    <property type="molecule type" value="Genomic_DNA"/>
</dbReference>
<name>A0A0N0P3Y5_LEPSE</name>
<proteinExistence type="predicted"/>
<keyword evidence="8" id="KW-1185">Reference proteome</keyword>
<evidence type="ECO:0000256" key="2">
    <source>
        <dbReference type="ARBA" id="ARBA00022771"/>
    </source>
</evidence>
<evidence type="ECO:0000256" key="1">
    <source>
        <dbReference type="ARBA" id="ARBA00022723"/>
    </source>
</evidence>
<dbReference type="VEuPathDB" id="TriTrypDB:Lsey_0240_0070"/>
<feature type="compositionally biased region" description="Basic and acidic residues" evidence="5">
    <location>
        <begin position="406"/>
        <end position="423"/>
    </location>
</feature>
<organism evidence="7 8">
    <name type="scientific">Leptomonas seymouri</name>
    <dbReference type="NCBI Taxonomy" id="5684"/>
    <lineage>
        <taxon>Eukaryota</taxon>
        <taxon>Discoba</taxon>
        <taxon>Euglenozoa</taxon>
        <taxon>Kinetoplastea</taxon>
        <taxon>Metakinetoplastina</taxon>
        <taxon>Trypanosomatida</taxon>
        <taxon>Trypanosomatidae</taxon>
        <taxon>Leishmaniinae</taxon>
        <taxon>Leptomonas</taxon>
    </lineage>
</organism>
<evidence type="ECO:0000313" key="7">
    <source>
        <dbReference type="EMBL" id="KPI84676.1"/>
    </source>
</evidence>
<dbReference type="PROSITE" id="PS01358">
    <property type="entry name" value="ZF_RANBP2_1"/>
    <property type="match status" value="1"/>
</dbReference>
<evidence type="ECO:0000313" key="8">
    <source>
        <dbReference type="Proteomes" id="UP000038009"/>
    </source>
</evidence>
<dbReference type="SMART" id="SM00547">
    <property type="entry name" value="ZnF_RBZ"/>
    <property type="match status" value="1"/>
</dbReference>
<dbReference type="SUPFAM" id="SSF90209">
    <property type="entry name" value="Ran binding protein zinc finger-like"/>
    <property type="match status" value="1"/>
</dbReference>
<dbReference type="InterPro" id="IPR001876">
    <property type="entry name" value="Znf_RanBP2"/>
</dbReference>
<accession>A0A0N0P3Y5</accession>
<evidence type="ECO:0000259" key="6">
    <source>
        <dbReference type="PROSITE" id="PS50199"/>
    </source>
</evidence>
<feature type="compositionally biased region" description="Low complexity" evidence="5">
    <location>
        <begin position="364"/>
        <end position="388"/>
    </location>
</feature>
<evidence type="ECO:0000256" key="5">
    <source>
        <dbReference type="SAM" id="MobiDB-lite"/>
    </source>
</evidence>
<sequence length="525" mass="55969">MRDPSYAFDDSDSDSSDSITSSYSYDSSSGSSSSYSDSSSSGSSIHRRHGRRRSRSRSPILKSDDDSYSAHRRFRTEGVLGDCSGVASFVCSNPAQPVLGDLSMSPTHVSHTRDTKGMPHALDKPVGDWTCGVCSNINSQQRDDCYRCGCSFTESLLATPSYEVCVTRFPSGVSVSAVEKAIRRTVPEGCVPYVVADRSKSLVFAQFASVEDATRYLVSRRCELEVTTADGGDGQRTRLGFSLDPHPRPKEEDVAAEAARVAASAEREKREDALVTAGVPRFLWPHTWNPPTSFPSVDKHKTFLGTMSSHWDHLSDDQKRYYEAEVKKALMQAVSPPELTVLKEAETPQVAARAANMSNPSIKTTTESPAAAPSVSPSSPVTASPPSSLTEDLPQKSAGKTSHALDGLKKRLAERKSALKKADASSGSGAATGSPPASPGSTTTSLKAGGGTRGGVSSPASGGELSAAPSCRFAQMQMCGGFPVPLQYTTLADIPQSVELARVPMNVCERLLPPALLQAARMQFR</sequence>
<dbReference type="Proteomes" id="UP000038009">
    <property type="component" value="Unassembled WGS sequence"/>
</dbReference>
<feature type="compositionally biased region" description="Low complexity" evidence="5">
    <location>
        <begin position="16"/>
        <end position="44"/>
    </location>
</feature>